<organism evidence="3 4">
    <name type="scientific">Fragilariopsis cylindrus CCMP1102</name>
    <dbReference type="NCBI Taxonomy" id="635003"/>
    <lineage>
        <taxon>Eukaryota</taxon>
        <taxon>Sar</taxon>
        <taxon>Stramenopiles</taxon>
        <taxon>Ochrophyta</taxon>
        <taxon>Bacillariophyta</taxon>
        <taxon>Bacillariophyceae</taxon>
        <taxon>Bacillariophycidae</taxon>
        <taxon>Bacillariales</taxon>
        <taxon>Bacillariaceae</taxon>
        <taxon>Fragilariopsis</taxon>
    </lineage>
</organism>
<feature type="compositionally biased region" description="Low complexity" evidence="1">
    <location>
        <begin position="7"/>
        <end position="19"/>
    </location>
</feature>
<feature type="region of interest" description="Disordered" evidence="1">
    <location>
        <begin position="1"/>
        <end position="41"/>
    </location>
</feature>
<dbReference type="AlphaFoldDB" id="A0A1E7EPE5"/>
<gene>
    <name evidence="3" type="ORF">FRACYDRAFT_251228</name>
</gene>
<keyword evidence="2" id="KW-0812">Transmembrane</keyword>
<feature type="transmembrane region" description="Helical" evidence="2">
    <location>
        <begin position="175"/>
        <end position="194"/>
    </location>
</feature>
<sequence length="334" mass="38281">MCLLPVATATAESESATSSNKAKKVIPENSDSGADAGPPELLQNSTIFVEEEEEAKSKSKIDADANALLLLAEEELLADEIAKETIEAGRGHRDERGVRDQWESDEHLTSESISKFDTRKGRPISNDVKRLLKQYRLECNDCDHNEAVQKVNNYVRETKRLTKLEKERKEKYDRWSYRIFTSIIIIGLSLAYIYQKEILTTLLGNDYETRIRRMVTSGGNGGGGSDLSGFTETQRTEIMRLRRQHASDAATKRQQQEASTAVQPPTWLDNEKKEIWTSKQEKQFQKACREYSGVPKKERYKLIAEKVDDKSRIECLTHHRMIELLEKQQQQQQQ</sequence>
<dbReference type="KEGG" id="fcy:FRACYDRAFT_251228"/>
<evidence type="ECO:0008006" key="5">
    <source>
        <dbReference type="Google" id="ProtNLM"/>
    </source>
</evidence>
<evidence type="ECO:0000313" key="4">
    <source>
        <dbReference type="Proteomes" id="UP000095751"/>
    </source>
</evidence>
<keyword evidence="2" id="KW-0472">Membrane</keyword>
<protein>
    <recommendedName>
        <fullName evidence="5">Myb-like domain-containing protein</fullName>
    </recommendedName>
</protein>
<evidence type="ECO:0000256" key="2">
    <source>
        <dbReference type="SAM" id="Phobius"/>
    </source>
</evidence>
<dbReference type="OrthoDB" id="48287at2759"/>
<keyword evidence="2" id="KW-1133">Transmembrane helix</keyword>
<accession>A0A1E7EPE5</accession>
<dbReference type="EMBL" id="KV784386">
    <property type="protein sequence ID" value="OEU07423.1"/>
    <property type="molecule type" value="Genomic_DNA"/>
</dbReference>
<dbReference type="Proteomes" id="UP000095751">
    <property type="component" value="Unassembled WGS sequence"/>
</dbReference>
<keyword evidence="4" id="KW-1185">Reference proteome</keyword>
<name>A0A1E7EPE5_9STRA</name>
<feature type="region of interest" description="Disordered" evidence="1">
    <location>
        <begin position="244"/>
        <end position="264"/>
    </location>
</feature>
<dbReference type="Gene3D" id="1.10.10.60">
    <property type="entry name" value="Homeodomain-like"/>
    <property type="match status" value="1"/>
</dbReference>
<proteinExistence type="predicted"/>
<dbReference type="InParanoid" id="A0A1E7EPE5"/>
<evidence type="ECO:0000256" key="1">
    <source>
        <dbReference type="SAM" id="MobiDB-lite"/>
    </source>
</evidence>
<reference evidence="3 4" key="1">
    <citation type="submission" date="2016-09" db="EMBL/GenBank/DDBJ databases">
        <title>Extensive genetic diversity and differential bi-allelic expression allows diatom success in the polar Southern Ocean.</title>
        <authorList>
            <consortium name="DOE Joint Genome Institute"/>
            <person name="Mock T."/>
            <person name="Otillar R.P."/>
            <person name="Strauss J."/>
            <person name="Dupont C."/>
            <person name="Frickenhaus S."/>
            <person name="Maumus F."/>
            <person name="Mcmullan M."/>
            <person name="Sanges R."/>
            <person name="Schmutz J."/>
            <person name="Toseland A."/>
            <person name="Valas R."/>
            <person name="Veluchamy A."/>
            <person name="Ward B.J."/>
            <person name="Allen A."/>
            <person name="Barry K."/>
            <person name="Falciatore A."/>
            <person name="Ferrante M."/>
            <person name="Fortunato A.E."/>
            <person name="Gloeckner G."/>
            <person name="Gruber A."/>
            <person name="Hipkin R."/>
            <person name="Janech M."/>
            <person name="Kroth P."/>
            <person name="Leese F."/>
            <person name="Lindquist E."/>
            <person name="Lyon B.R."/>
            <person name="Martin J."/>
            <person name="Mayer C."/>
            <person name="Parker M."/>
            <person name="Quesneville H."/>
            <person name="Raymond J."/>
            <person name="Uhlig C."/>
            <person name="Valentin K.U."/>
            <person name="Worden A.Z."/>
            <person name="Armbrust E.V."/>
            <person name="Bowler C."/>
            <person name="Green B."/>
            <person name="Moulton V."/>
            <person name="Van Oosterhout C."/>
            <person name="Grigoriev I."/>
        </authorList>
    </citation>
    <scope>NUCLEOTIDE SEQUENCE [LARGE SCALE GENOMIC DNA]</scope>
    <source>
        <strain evidence="3 4">CCMP1102</strain>
    </source>
</reference>
<evidence type="ECO:0000313" key="3">
    <source>
        <dbReference type="EMBL" id="OEU07423.1"/>
    </source>
</evidence>